<dbReference type="InterPro" id="IPR008928">
    <property type="entry name" value="6-hairpin_glycosidase_sf"/>
</dbReference>
<evidence type="ECO:0000259" key="5">
    <source>
        <dbReference type="Pfam" id="PF03633"/>
    </source>
</evidence>
<dbReference type="InterPro" id="IPR012341">
    <property type="entry name" value="6hp_glycosidase-like_sf"/>
</dbReference>
<dbReference type="Gene3D" id="1.50.10.10">
    <property type="match status" value="1"/>
</dbReference>
<dbReference type="InterPro" id="IPR037018">
    <property type="entry name" value="GH65_N"/>
</dbReference>
<protein>
    <submittedName>
        <fullName evidence="7">Glycoside hydrolase family 65 protein</fullName>
    </submittedName>
</protein>
<keyword evidence="8" id="KW-1185">Reference proteome</keyword>
<proteinExistence type="inferred from homology"/>
<comment type="similarity">
    <text evidence="1">Belongs to the glycosyl hydrolase 65 family.</text>
</comment>
<dbReference type="Gene3D" id="2.70.98.40">
    <property type="entry name" value="Glycoside hydrolase, family 65, N-terminal domain"/>
    <property type="match status" value="1"/>
</dbReference>
<feature type="domain" description="Glycoside hydrolase family 65 C-terminal" evidence="5">
    <location>
        <begin position="709"/>
        <end position="767"/>
    </location>
</feature>
<dbReference type="PIRSF" id="PIRSF036289">
    <property type="entry name" value="Glycosyl_hydrolase_malt_phosph"/>
    <property type="match status" value="1"/>
</dbReference>
<dbReference type="SUPFAM" id="SSF48208">
    <property type="entry name" value="Six-hairpin glycosidases"/>
    <property type="match status" value="1"/>
</dbReference>
<feature type="domain" description="Glycoside hydrolase family 65 N-terminal" evidence="6">
    <location>
        <begin position="19"/>
        <end position="257"/>
    </location>
</feature>
<dbReference type="SUPFAM" id="SSF74650">
    <property type="entry name" value="Galactose mutarotase-like"/>
    <property type="match status" value="1"/>
</dbReference>
<sequence length="777" mass="88870">MLSYDNIRSDDLRNWIFSEVEFHPLALGKAEAVMSLGNGYMGLRSASEEPYIGEKRNLLVNGTFNKFDEFEVSELPNAADLTRLDIVIDGTRLSLERGTVTDYERSLNLRDAELVRSFVWEYGGKKIRFRFRRFVSLDRLHQIGLLAEITPLEGGDVSLVVRSGIDGQATNSGSQHFHEGEKRIYDKTYLELIQTTTESKVDFVLGAAHHVKINGEKTDLAPKMDIDRRRVAVSYSVKLEEGSTLAFEKLATVFTSRDREFDGDSSLDRVRQTALEELRSMHSAGYDALFEKHCAAWAKVWQQYDISLKSAHSFDVLAIRFAIYHLVIMTPAHDHRMGIGAKGLSGEGYKGHSFWDTEIFILPFYIYSNPVVARALLEYRYLGLEGARAKAKENGYSGAMYPWEAGWPSDGEVTPVWGQVDIVTGEQTKIWSGFIEQHITSDITYAVWHYYKATGDQDFMNRFGYEIIFDTARFWASRLEWNEAKGRYEINEVVGPDEYKEHVDNNAFTNYMAHFNIQLAMEYYETLREREPRLFEELNRKLSLEQAMAEWIAKAKLIYLPEPNESGIIPQDDTYLQKKVIDLSPYKAQSKVGSIFDDYNLDQVGAMQVSKQADIMMLFFLLEDRFAPEIKRANYDYYEDKTLHDSSLSMSTHSILANDFGDGELAYKLFRRATEIDLGPYMHSSDAGIHSASLGGIWECVVLGFAGVRMLGGELHLNPSLPDAWEELSFPLYWQGQRLKVELERHLLRIEADGEAEVSLTVHGREMKFTKQLQISY</sequence>
<dbReference type="InterPro" id="IPR011013">
    <property type="entry name" value="Gal_mutarotase_sf_dom"/>
</dbReference>
<feature type="domain" description="Glycoside hydrolase family 65 central catalytic" evidence="4">
    <location>
        <begin position="320"/>
        <end position="699"/>
    </location>
</feature>
<evidence type="ECO:0000256" key="1">
    <source>
        <dbReference type="ARBA" id="ARBA00006768"/>
    </source>
</evidence>
<accession>A0ABW3RZJ7</accession>
<keyword evidence="7" id="KW-0378">Hydrolase</keyword>
<dbReference type="Pfam" id="PF03633">
    <property type="entry name" value="Glyco_hydro_65C"/>
    <property type="match status" value="1"/>
</dbReference>
<dbReference type="EMBL" id="JBHTLM010000010">
    <property type="protein sequence ID" value="MFD1177659.1"/>
    <property type="molecule type" value="Genomic_DNA"/>
</dbReference>
<dbReference type="InterPro" id="IPR017045">
    <property type="entry name" value="Malt_Pase/Glycosyl_Hdrlase"/>
</dbReference>
<organism evidence="7 8">
    <name type="scientific">Paenibacillus puldeungensis</name>
    <dbReference type="NCBI Taxonomy" id="696536"/>
    <lineage>
        <taxon>Bacteria</taxon>
        <taxon>Bacillati</taxon>
        <taxon>Bacillota</taxon>
        <taxon>Bacilli</taxon>
        <taxon>Bacillales</taxon>
        <taxon>Paenibacillaceae</taxon>
        <taxon>Paenibacillus</taxon>
    </lineage>
</organism>
<dbReference type="Pfam" id="PF03636">
    <property type="entry name" value="Glyco_hydro_65N"/>
    <property type="match status" value="1"/>
</dbReference>
<dbReference type="RefSeq" id="WP_379320103.1">
    <property type="nucleotide sequence ID" value="NZ_JBHTLM010000010.1"/>
</dbReference>
<evidence type="ECO:0000256" key="2">
    <source>
        <dbReference type="ARBA" id="ARBA00022676"/>
    </source>
</evidence>
<dbReference type="GO" id="GO:0016787">
    <property type="term" value="F:hydrolase activity"/>
    <property type="evidence" value="ECO:0007669"/>
    <property type="project" value="UniProtKB-KW"/>
</dbReference>
<comment type="caution">
    <text evidence="7">The sequence shown here is derived from an EMBL/GenBank/DDBJ whole genome shotgun (WGS) entry which is preliminary data.</text>
</comment>
<name>A0ABW3RZJ7_9BACL</name>
<dbReference type="PANTHER" id="PTHR11051:SF8">
    <property type="entry name" value="PROTEIN-GLUCOSYLGALACTOSYLHYDROXYLYSINE GLUCOSIDASE"/>
    <property type="match status" value="1"/>
</dbReference>
<gene>
    <name evidence="7" type="ORF">ACFQ3W_15305</name>
</gene>
<evidence type="ECO:0000313" key="8">
    <source>
        <dbReference type="Proteomes" id="UP001597262"/>
    </source>
</evidence>
<keyword evidence="2" id="KW-0328">Glycosyltransferase</keyword>
<dbReference type="Gene3D" id="2.60.420.10">
    <property type="entry name" value="Maltose phosphorylase, domain 3"/>
    <property type="match status" value="1"/>
</dbReference>
<dbReference type="Proteomes" id="UP001597262">
    <property type="component" value="Unassembled WGS sequence"/>
</dbReference>
<dbReference type="InterPro" id="IPR005195">
    <property type="entry name" value="Glyco_hydro_65_M"/>
</dbReference>
<evidence type="ECO:0000259" key="6">
    <source>
        <dbReference type="Pfam" id="PF03636"/>
    </source>
</evidence>
<dbReference type="InterPro" id="IPR005196">
    <property type="entry name" value="Glyco_hydro_65_N"/>
</dbReference>
<evidence type="ECO:0000313" key="7">
    <source>
        <dbReference type="EMBL" id="MFD1177659.1"/>
    </source>
</evidence>
<dbReference type="InterPro" id="IPR005194">
    <property type="entry name" value="Glyco_hydro_65_C"/>
</dbReference>
<reference evidence="8" key="1">
    <citation type="journal article" date="2019" name="Int. J. Syst. Evol. Microbiol.">
        <title>The Global Catalogue of Microorganisms (GCM) 10K type strain sequencing project: providing services to taxonomists for standard genome sequencing and annotation.</title>
        <authorList>
            <consortium name="The Broad Institute Genomics Platform"/>
            <consortium name="The Broad Institute Genome Sequencing Center for Infectious Disease"/>
            <person name="Wu L."/>
            <person name="Ma J."/>
        </authorList>
    </citation>
    <scope>NUCLEOTIDE SEQUENCE [LARGE SCALE GENOMIC DNA]</scope>
    <source>
        <strain evidence="8">CCUG 59189</strain>
    </source>
</reference>
<evidence type="ECO:0000256" key="3">
    <source>
        <dbReference type="ARBA" id="ARBA00022679"/>
    </source>
</evidence>
<keyword evidence="3" id="KW-0808">Transferase</keyword>
<dbReference type="PANTHER" id="PTHR11051">
    <property type="entry name" value="GLYCOSYL HYDROLASE-RELATED"/>
    <property type="match status" value="1"/>
</dbReference>
<dbReference type="Pfam" id="PF03632">
    <property type="entry name" value="Glyco_hydro_65m"/>
    <property type="match status" value="1"/>
</dbReference>
<evidence type="ECO:0000259" key="4">
    <source>
        <dbReference type="Pfam" id="PF03632"/>
    </source>
</evidence>